<keyword evidence="3" id="KW-0732">Signal</keyword>
<dbReference type="EMBL" id="ML210416">
    <property type="protein sequence ID" value="TFK18275.1"/>
    <property type="molecule type" value="Genomic_DNA"/>
</dbReference>
<evidence type="ECO:0000313" key="6">
    <source>
        <dbReference type="Proteomes" id="UP000307440"/>
    </source>
</evidence>
<dbReference type="InterPro" id="IPR000073">
    <property type="entry name" value="AB_hydrolase_1"/>
</dbReference>
<dbReference type="PANTHER" id="PTHR43329">
    <property type="entry name" value="EPOXIDE HYDROLASE"/>
    <property type="match status" value="1"/>
</dbReference>
<feature type="signal peptide" evidence="3">
    <location>
        <begin position="1"/>
        <end position="20"/>
    </location>
</feature>
<evidence type="ECO:0000256" key="2">
    <source>
        <dbReference type="ARBA" id="ARBA00038334"/>
    </source>
</evidence>
<dbReference type="STRING" id="230819.A0A5C3KEW1"/>
<dbReference type="Pfam" id="PF00561">
    <property type="entry name" value="Abhydrolase_1"/>
    <property type="match status" value="1"/>
</dbReference>
<name>A0A5C3KEW1_COPMA</name>
<evidence type="ECO:0000259" key="4">
    <source>
        <dbReference type="Pfam" id="PF00561"/>
    </source>
</evidence>
<dbReference type="SUPFAM" id="SSF53474">
    <property type="entry name" value="alpha/beta-Hydrolases"/>
    <property type="match status" value="1"/>
</dbReference>
<dbReference type="GO" id="GO:0016787">
    <property type="term" value="F:hydrolase activity"/>
    <property type="evidence" value="ECO:0007669"/>
    <property type="project" value="UniProtKB-KW"/>
</dbReference>
<dbReference type="OrthoDB" id="408373at2759"/>
<accession>A0A5C3KEW1</accession>
<gene>
    <name evidence="5" type="ORF">FA15DRAFT_628086</name>
</gene>
<keyword evidence="6" id="KW-1185">Reference proteome</keyword>
<reference evidence="5 6" key="1">
    <citation type="journal article" date="2019" name="Nat. Ecol. Evol.">
        <title>Megaphylogeny resolves global patterns of mushroom evolution.</title>
        <authorList>
            <person name="Varga T."/>
            <person name="Krizsan K."/>
            <person name="Foldi C."/>
            <person name="Dima B."/>
            <person name="Sanchez-Garcia M."/>
            <person name="Sanchez-Ramirez S."/>
            <person name="Szollosi G.J."/>
            <person name="Szarkandi J.G."/>
            <person name="Papp V."/>
            <person name="Albert L."/>
            <person name="Andreopoulos W."/>
            <person name="Angelini C."/>
            <person name="Antonin V."/>
            <person name="Barry K.W."/>
            <person name="Bougher N.L."/>
            <person name="Buchanan P."/>
            <person name="Buyck B."/>
            <person name="Bense V."/>
            <person name="Catcheside P."/>
            <person name="Chovatia M."/>
            <person name="Cooper J."/>
            <person name="Damon W."/>
            <person name="Desjardin D."/>
            <person name="Finy P."/>
            <person name="Geml J."/>
            <person name="Haridas S."/>
            <person name="Hughes K."/>
            <person name="Justo A."/>
            <person name="Karasinski D."/>
            <person name="Kautmanova I."/>
            <person name="Kiss B."/>
            <person name="Kocsube S."/>
            <person name="Kotiranta H."/>
            <person name="LaButti K.M."/>
            <person name="Lechner B.E."/>
            <person name="Liimatainen K."/>
            <person name="Lipzen A."/>
            <person name="Lukacs Z."/>
            <person name="Mihaltcheva S."/>
            <person name="Morgado L.N."/>
            <person name="Niskanen T."/>
            <person name="Noordeloos M.E."/>
            <person name="Ohm R.A."/>
            <person name="Ortiz-Santana B."/>
            <person name="Ovrebo C."/>
            <person name="Racz N."/>
            <person name="Riley R."/>
            <person name="Savchenko A."/>
            <person name="Shiryaev A."/>
            <person name="Soop K."/>
            <person name="Spirin V."/>
            <person name="Szebenyi C."/>
            <person name="Tomsovsky M."/>
            <person name="Tulloss R.E."/>
            <person name="Uehling J."/>
            <person name="Grigoriev I.V."/>
            <person name="Vagvolgyi C."/>
            <person name="Papp T."/>
            <person name="Martin F.M."/>
            <person name="Miettinen O."/>
            <person name="Hibbett D.S."/>
            <person name="Nagy L.G."/>
        </authorList>
    </citation>
    <scope>NUCLEOTIDE SEQUENCE [LARGE SCALE GENOMIC DNA]</scope>
    <source>
        <strain evidence="5 6">CBS 121175</strain>
    </source>
</reference>
<dbReference type="PRINTS" id="PR00412">
    <property type="entry name" value="EPOXHYDRLASE"/>
</dbReference>
<evidence type="ECO:0000256" key="3">
    <source>
        <dbReference type="SAM" id="SignalP"/>
    </source>
</evidence>
<dbReference type="InterPro" id="IPR029058">
    <property type="entry name" value="AB_hydrolase_fold"/>
</dbReference>
<organism evidence="5 6">
    <name type="scientific">Coprinopsis marcescibilis</name>
    <name type="common">Agaric fungus</name>
    <name type="synonym">Psathyrella marcescibilis</name>
    <dbReference type="NCBI Taxonomy" id="230819"/>
    <lineage>
        <taxon>Eukaryota</taxon>
        <taxon>Fungi</taxon>
        <taxon>Dikarya</taxon>
        <taxon>Basidiomycota</taxon>
        <taxon>Agaricomycotina</taxon>
        <taxon>Agaricomycetes</taxon>
        <taxon>Agaricomycetidae</taxon>
        <taxon>Agaricales</taxon>
        <taxon>Agaricineae</taxon>
        <taxon>Psathyrellaceae</taxon>
        <taxon>Coprinopsis</taxon>
    </lineage>
</organism>
<sequence length="357" mass="39903">MRLLLNLLALSSLCISSTFALSNSTSWLTFDHLYRSPKYKQTTVSRGFIYNYYFSPATADKPTLLFVHGFPSFSAHWIHQINFFEKEGYGLVVPDMLGYGGTSIPQDPLVYTHPAQAKDLIEILDAENLSNVVAIGHDWGSATVSRAANIYQDRFLGFAFLSVGYTPPDTVSTYEQRKEAGENELGYANLGYWAFFAATGAAEVINQHSRSLFDILWSRDPALWKYAWAPVGALQTFLQSDSSTQRATYISAEDMSTTERILTRGGWNGPLSYYKNEVSNVSAEADEVVPLESYTIVKPVLFIATAKDAVVVPRLFVRPVLELCPRSTTKIVNTGHWAFWEAADEVNRMLLGWLKGL</sequence>
<dbReference type="Gene3D" id="3.40.50.1820">
    <property type="entry name" value="alpha/beta hydrolase"/>
    <property type="match status" value="1"/>
</dbReference>
<comment type="similarity">
    <text evidence="2">Belongs to the AB hydrolase superfamily. Epoxide hydrolase family.</text>
</comment>
<feature type="domain" description="AB hydrolase-1" evidence="4">
    <location>
        <begin position="62"/>
        <end position="342"/>
    </location>
</feature>
<dbReference type="Proteomes" id="UP000307440">
    <property type="component" value="Unassembled WGS sequence"/>
</dbReference>
<proteinExistence type="inferred from homology"/>
<keyword evidence="1 5" id="KW-0378">Hydrolase</keyword>
<evidence type="ECO:0000256" key="1">
    <source>
        <dbReference type="ARBA" id="ARBA00022801"/>
    </source>
</evidence>
<evidence type="ECO:0000313" key="5">
    <source>
        <dbReference type="EMBL" id="TFK18275.1"/>
    </source>
</evidence>
<feature type="chain" id="PRO_5023020858" evidence="3">
    <location>
        <begin position="21"/>
        <end position="357"/>
    </location>
</feature>
<dbReference type="InterPro" id="IPR000639">
    <property type="entry name" value="Epox_hydrolase-like"/>
</dbReference>
<dbReference type="AlphaFoldDB" id="A0A5C3KEW1"/>
<protein>
    <submittedName>
        <fullName evidence="5">Alpha/beta-hydrolase</fullName>
    </submittedName>
</protein>